<feature type="transmembrane region" description="Helical" evidence="8">
    <location>
        <begin position="74"/>
        <end position="94"/>
    </location>
</feature>
<feature type="transmembrane region" description="Helical" evidence="8">
    <location>
        <begin position="166"/>
        <end position="184"/>
    </location>
</feature>
<dbReference type="InterPro" id="IPR011606">
    <property type="entry name" value="Brnchd-chn_aa_trnsp_permease"/>
</dbReference>
<dbReference type="PANTHER" id="PTHR34979:SF1">
    <property type="entry name" value="INNER MEMBRANE PROTEIN YGAZ"/>
    <property type="match status" value="1"/>
</dbReference>
<gene>
    <name evidence="9" type="primary">azlC</name>
    <name evidence="9" type="ordered locus">Rta_18020</name>
</gene>
<evidence type="ECO:0000256" key="8">
    <source>
        <dbReference type="SAM" id="Phobius"/>
    </source>
</evidence>
<reference evidence="9 10" key="2">
    <citation type="journal article" date="2011" name="PLoS ONE">
        <title>The Cyst-Dividing Bacterium Ramlibacter tataouinensis TTB310 Genome Reveals a Well-Stocked Toolbox for Adaptation to a Desert Environment.</title>
        <authorList>
            <person name="De Luca G."/>
            <person name="Barakat M."/>
            <person name="Ortet P."/>
            <person name="Fochesato S."/>
            <person name="Jourlin-Castelli C."/>
            <person name="Ansaldi M."/>
            <person name="Py B."/>
            <person name="Fichant G."/>
            <person name="Coutinho P.M."/>
            <person name="Voulhoux R."/>
            <person name="Bastien O."/>
            <person name="Marechal E."/>
            <person name="Henrissat B."/>
            <person name="Quentin Y."/>
            <person name="Noirot P."/>
            <person name="Filloux A."/>
            <person name="Mejean V."/>
            <person name="Dubow M.S."/>
            <person name="Barras F."/>
            <person name="Barbe V."/>
            <person name="Weissenbach J."/>
            <person name="Mihalcescu I."/>
            <person name="Vermeglio A."/>
            <person name="Achouak W."/>
            <person name="Heulin T."/>
        </authorList>
    </citation>
    <scope>NUCLEOTIDE SEQUENCE [LARGE SCALE GENOMIC DNA]</scope>
    <source>
        <strain evidence="10">ATCC BAA-407 / DSM 14655 / LMG 21543 / TTB310</strain>
    </source>
</reference>
<evidence type="ECO:0000256" key="4">
    <source>
        <dbReference type="ARBA" id="ARBA00022475"/>
    </source>
</evidence>
<organism evidence="9 10">
    <name type="scientific">Ramlibacter tataouinensis (strain ATCC BAA-407 / DSM 14655 / LMG 21543 / TTB310)</name>
    <dbReference type="NCBI Taxonomy" id="365046"/>
    <lineage>
        <taxon>Bacteria</taxon>
        <taxon>Pseudomonadati</taxon>
        <taxon>Pseudomonadota</taxon>
        <taxon>Betaproteobacteria</taxon>
        <taxon>Burkholderiales</taxon>
        <taxon>Comamonadaceae</taxon>
        <taxon>Ramlibacter</taxon>
    </lineage>
</organism>
<dbReference type="PANTHER" id="PTHR34979">
    <property type="entry name" value="INNER MEMBRANE PROTEIN YGAZ"/>
    <property type="match status" value="1"/>
</dbReference>
<feature type="transmembrane region" description="Helical" evidence="8">
    <location>
        <begin position="191"/>
        <end position="207"/>
    </location>
</feature>
<keyword evidence="10" id="KW-1185">Reference proteome</keyword>
<dbReference type="Pfam" id="PF03591">
    <property type="entry name" value="AzlC"/>
    <property type="match status" value="1"/>
</dbReference>
<evidence type="ECO:0000256" key="3">
    <source>
        <dbReference type="ARBA" id="ARBA00022448"/>
    </source>
</evidence>
<dbReference type="AlphaFoldDB" id="F5XWD8"/>
<dbReference type="EMBL" id="CP000245">
    <property type="protein sequence ID" value="AEG92892.1"/>
    <property type="molecule type" value="Genomic_DNA"/>
</dbReference>
<proteinExistence type="inferred from homology"/>
<keyword evidence="7 8" id="KW-0472">Membrane</keyword>
<evidence type="ECO:0000256" key="1">
    <source>
        <dbReference type="ARBA" id="ARBA00004651"/>
    </source>
</evidence>
<feature type="transmembrane region" description="Helical" evidence="8">
    <location>
        <begin position="45"/>
        <end position="67"/>
    </location>
</feature>
<comment type="subcellular location">
    <subcellularLocation>
        <location evidence="1">Cell membrane</location>
        <topology evidence="1">Multi-pass membrane protein</topology>
    </subcellularLocation>
</comment>
<dbReference type="eggNOG" id="COG1296">
    <property type="taxonomic scope" value="Bacteria"/>
</dbReference>
<reference evidence="10" key="1">
    <citation type="submission" date="2006-01" db="EMBL/GenBank/DDBJ databases">
        <title>Genome of the cyst-dividing bacterium Ramlibacter tataouinensis.</title>
        <authorList>
            <person name="Barakat M."/>
            <person name="Ortet P."/>
            <person name="De Luca G."/>
            <person name="Jourlin-Castelli C."/>
            <person name="Ansaldi M."/>
            <person name="Py B."/>
            <person name="Fichant G."/>
            <person name="Coutinho P."/>
            <person name="Voulhoux R."/>
            <person name="Bastien O."/>
            <person name="Roy S."/>
            <person name="Marechal E."/>
            <person name="Henrissat B."/>
            <person name="Quentin Y."/>
            <person name="Noirot P."/>
            <person name="Filloux A."/>
            <person name="Mejean V."/>
            <person name="DuBow M."/>
            <person name="Barras F."/>
            <person name="Heulin T."/>
        </authorList>
    </citation>
    <scope>NUCLEOTIDE SEQUENCE [LARGE SCALE GENOMIC DNA]</scope>
    <source>
        <strain evidence="10">ATCC BAA-407 / DSM 14655 / LMG 21543 / TTB310</strain>
    </source>
</reference>
<evidence type="ECO:0000313" key="9">
    <source>
        <dbReference type="EMBL" id="AEG92892.1"/>
    </source>
</evidence>
<evidence type="ECO:0000313" key="10">
    <source>
        <dbReference type="Proteomes" id="UP000008385"/>
    </source>
</evidence>
<evidence type="ECO:0000256" key="2">
    <source>
        <dbReference type="ARBA" id="ARBA00010735"/>
    </source>
</evidence>
<protein>
    <submittedName>
        <fullName evidence="9">Candidate branched chain amino acid permease, azaleucine resistance</fullName>
    </submittedName>
</protein>
<dbReference type="HOGENOM" id="CLU_065777_2_1_4"/>
<evidence type="ECO:0000256" key="7">
    <source>
        <dbReference type="ARBA" id="ARBA00023136"/>
    </source>
</evidence>
<evidence type="ECO:0000256" key="5">
    <source>
        <dbReference type="ARBA" id="ARBA00022692"/>
    </source>
</evidence>
<name>F5XWD8_RAMTT</name>
<dbReference type="GO" id="GO:1903785">
    <property type="term" value="P:L-valine transmembrane transport"/>
    <property type="evidence" value="ECO:0007669"/>
    <property type="project" value="TreeGrafter"/>
</dbReference>
<dbReference type="KEGG" id="rta:Rta_18020"/>
<keyword evidence="5 8" id="KW-0812">Transmembrane</keyword>
<keyword evidence="6 8" id="KW-1133">Transmembrane helix</keyword>
<keyword evidence="4" id="KW-1003">Cell membrane</keyword>
<keyword evidence="3" id="KW-0813">Transport</keyword>
<evidence type="ECO:0000256" key="6">
    <source>
        <dbReference type="ARBA" id="ARBA00022989"/>
    </source>
</evidence>
<dbReference type="Proteomes" id="UP000008385">
    <property type="component" value="Chromosome"/>
</dbReference>
<comment type="similarity">
    <text evidence="2">Belongs to the AzlC family.</text>
</comment>
<dbReference type="RefSeq" id="WP_013901124.1">
    <property type="nucleotide sequence ID" value="NC_015677.1"/>
</dbReference>
<feature type="transmembrane region" description="Helical" evidence="8">
    <location>
        <begin position="12"/>
        <end position="33"/>
    </location>
</feature>
<dbReference type="OrthoDB" id="3177005at2"/>
<sequence length="231" mass="24118">MTAAPVSFTRAGVWRGFVLAQPLAPGVALYGLVFGVLAGERGLSWLQALLMSVFVYSGSAQLAALEVWASASGLAALLLTILAINARYVLYGAALQPWLAPLPRRHALGSLFLLGDGSWVLSMREWERGERDAGFVLGSGLAGLLPWLGGTVAGHLLTSGLPDPRAWGLDFMLPAFAAAIAISVWRGRGDLAVLAVAGVTALLLHRLVPGGWYIVGAGLAAGAMGAWRHGR</sequence>
<dbReference type="STRING" id="365046.Rta_18020"/>
<feature type="transmembrane region" description="Helical" evidence="8">
    <location>
        <begin position="135"/>
        <end position="154"/>
    </location>
</feature>
<accession>F5XWD8</accession>
<dbReference type="GO" id="GO:0005886">
    <property type="term" value="C:plasma membrane"/>
    <property type="evidence" value="ECO:0007669"/>
    <property type="project" value="UniProtKB-SubCell"/>
</dbReference>